<evidence type="ECO:0000313" key="2">
    <source>
        <dbReference type="EMBL" id="KAL2535366.1"/>
    </source>
</evidence>
<accession>A0ABD1VDF5</accession>
<protein>
    <submittedName>
        <fullName evidence="2">EID1-like F-box protein 3</fullName>
    </submittedName>
</protein>
<dbReference type="Proteomes" id="UP001604277">
    <property type="component" value="Unassembled WGS sequence"/>
</dbReference>
<comment type="caution">
    <text evidence="2">The sequence shown here is derived from an EMBL/GenBank/DDBJ whole genome shotgun (WGS) entry which is preliminary data.</text>
</comment>
<feature type="compositionally biased region" description="Acidic residues" evidence="1">
    <location>
        <begin position="245"/>
        <end position="257"/>
    </location>
</feature>
<proteinExistence type="predicted"/>
<name>A0ABD1VDF5_9LAMI</name>
<dbReference type="PANTHER" id="PTHR31348">
    <property type="entry name" value="EID1-LIKE F-BOX PROTEIN 2-RELATED"/>
    <property type="match status" value="1"/>
</dbReference>
<sequence length="268" mass="30439">MSWSLSSSSNHRPRVETEPVDSGIQNEHILVLVFESLKWDIHVLCQTAAVNRKLHALANRRLWRELCLYKAPRMIATLTDGAGKISGGWQALAKLLFFCGGWVSTSHFKLNPPRPGHFVNASRFSKTSGRSFLMKKCREDVLYVSDPCEHWTGDKEHDVGIYRGVFRGFTRSKTREYLIKRQVQLEDTIRCPYCGARVWSMTAGRLIPRKSAARRLGSCDDGLEYFVCLNGHMHGACWLVPLSSDEDEDDNSEEDGNNADNSDDQKHH</sequence>
<reference evidence="3" key="1">
    <citation type="submission" date="2024-07" db="EMBL/GenBank/DDBJ databases">
        <title>Two chromosome-level genome assemblies of Korean endemic species Abeliophyllum distichum and Forsythia ovata (Oleaceae).</title>
        <authorList>
            <person name="Jang H."/>
        </authorList>
    </citation>
    <scope>NUCLEOTIDE SEQUENCE [LARGE SCALE GENOMIC DNA]</scope>
</reference>
<dbReference type="PANTHER" id="PTHR31348:SF3">
    <property type="entry name" value="EID1-LIKE F-BOX PROTEIN 3"/>
    <property type="match status" value="1"/>
</dbReference>
<evidence type="ECO:0000313" key="3">
    <source>
        <dbReference type="Proteomes" id="UP001604277"/>
    </source>
</evidence>
<dbReference type="EMBL" id="JBFOLJ010000005">
    <property type="protein sequence ID" value="KAL2535366.1"/>
    <property type="molecule type" value="Genomic_DNA"/>
</dbReference>
<dbReference type="InterPro" id="IPR040267">
    <property type="entry name" value="EID1-like"/>
</dbReference>
<evidence type="ECO:0000256" key="1">
    <source>
        <dbReference type="SAM" id="MobiDB-lite"/>
    </source>
</evidence>
<keyword evidence="3" id="KW-1185">Reference proteome</keyword>
<gene>
    <name evidence="2" type="ORF">Fot_16757</name>
</gene>
<organism evidence="2 3">
    <name type="scientific">Forsythia ovata</name>
    <dbReference type="NCBI Taxonomy" id="205694"/>
    <lineage>
        <taxon>Eukaryota</taxon>
        <taxon>Viridiplantae</taxon>
        <taxon>Streptophyta</taxon>
        <taxon>Embryophyta</taxon>
        <taxon>Tracheophyta</taxon>
        <taxon>Spermatophyta</taxon>
        <taxon>Magnoliopsida</taxon>
        <taxon>eudicotyledons</taxon>
        <taxon>Gunneridae</taxon>
        <taxon>Pentapetalae</taxon>
        <taxon>asterids</taxon>
        <taxon>lamiids</taxon>
        <taxon>Lamiales</taxon>
        <taxon>Oleaceae</taxon>
        <taxon>Forsythieae</taxon>
        <taxon>Forsythia</taxon>
    </lineage>
</organism>
<feature type="region of interest" description="Disordered" evidence="1">
    <location>
        <begin position="245"/>
        <end position="268"/>
    </location>
</feature>
<dbReference type="AlphaFoldDB" id="A0ABD1VDF5"/>